<organism evidence="2 3">
    <name type="scientific">Aulographum hederae CBS 113979</name>
    <dbReference type="NCBI Taxonomy" id="1176131"/>
    <lineage>
        <taxon>Eukaryota</taxon>
        <taxon>Fungi</taxon>
        <taxon>Dikarya</taxon>
        <taxon>Ascomycota</taxon>
        <taxon>Pezizomycotina</taxon>
        <taxon>Dothideomycetes</taxon>
        <taxon>Pleosporomycetidae</taxon>
        <taxon>Aulographales</taxon>
        <taxon>Aulographaceae</taxon>
    </lineage>
</organism>
<dbReference type="Gene3D" id="2.30.110.10">
    <property type="entry name" value="Electron Transport, Fmn-binding Protein, Chain A"/>
    <property type="match status" value="1"/>
</dbReference>
<sequence>MAFSYALPWNPGEQKMHTLLNAPEHENPTSSLLTPQAAYLLQRAPLLAVGTVDAQGRPWTSIWGGEAGFARSLGGSVMGARTRVDRRFDPVAEALFEGNEDGEVVRRGEGEEGKMVGGLTIDLQTRKRVKLYGRMVAGALKKVVGDEDEEEGGEDALTEDFGQGEVQLVVNIEQSLGNCPKYLNKKQIVPGPSHPRLISQSPNLPPEALSLLLKADLFFLSSANGTTDMSTNHRGGPPGFIRVISNTLAGAQLIYPEYSGNRLYQTLGRLQMTPAVGIVVPDLATGDVLYVTGVAEILIHGAAAQALPRSNLAVKITVIEARFVEKGLPFRGVEGEFSPYNPDVRFLPTEGSIAAGYTTTAAATTEKKTATLVAKEVITPTISRYRFQVQCHREKEDAPMYKAGQWVALDFSNHLDEGYSHMRDEDPRSLNDDFVRTFTVSSPPGSLAHDEFEITVRTVGPVTEFLSRRGRVGLDVPLLGFGGEYVIGRPPGDGDGGKGEDVIPFVAAGVGITPLLGQVSELDLTKLWLLWTLKTDDLDLVLDTFAKAPSLAERTIVFLTGDAGGDEQSVIRVETLGATVKRRRLEKADLEEVEAQTWFLCTAKSLRSRLIEWLEGKTVVFENFDY</sequence>
<dbReference type="PANTHER" id="PTHR42815:SF2">
    <property type="entry name" value="FAD-BINDING, PUTATIVE (AFU_ORTHOLOGUE AFUA_6G07600)-RELATED"/>
    <property type="match status" value="1"/>
</dbReference>
<feature type="domain" description="FAD-binding FR-type" evidence="1">
    <location>
        <begin position="365"/>
        <end position="491"/>
    </location>
</feature>
<dbReference type="PROSITE" id="PS51384">
    <property type="entry name" value="FAD_FR"/>
    <property type="match status" value="1"/>
</dbReference>
<evidence type="ECO:0000313" key="3">
    <source>
        <dbReference type="Proteomes" id="UP000800041"/>
    </source>
</evidence>
<dbReference type="SUPFAM" id="SSF63380">
    <property type="entry name" value="Riboflavin synthase domain-like"/>
    <property type="match status" value="1"/>
</dbReference>
<dbReference type="EMBL" id="ML977190">
    <property type="protein sequence ID" value="KAF1981965.1"/>
    <property type="molecule type" value="Genomic_DNA"/>
</dbReference>
<dbReference type="GO" id="GO:0016491">
    <property type="term" value="F:oxidoreductase activity"/>
    <property type="evidence" value="ECO:0007669"/>
    <property type="project" value="InterPro"/>
</dbReference>
<dbReference type="OrthoDB" id="436496at2759"/>
<dbReference type="PANTHER" id="PTHR42815">
    <property type="entry name" value="FAD-BINDING, PUTATIVE (AFU_ORTHOLOGUE AFUA_6G07600)-RELATED"/>
    <property type="match status" value="1"/>
</dbReference>
<protein>
    <submittedName>
        <fullName evidence="2">Oxidoreductase FAD-binding protein</fullName>
    </submittedName>
</protein>
<dbReference type="InterPro" id="IPR017938">
    <property type="entry name" value="Riboflavin_synthase-like_b-brl"/>
</dbReference>
<gene>
    <name evidence="2" type="ORF">K402DRAFT_415202</name>
</gene>
<evidence type="ECO:0000313" key="2">
    <source>
        <dbReference type="EMBL" id="KAF1981965.1"/>
    </source>
</evidence>
<dbReference type="Gene3D" id="2.40.30.10">
    <property type="entry name" value="Translation factors"/>
    <property type="match status" value="1"/>
</dbReference>
<keyword evidence="3" id="KW-1185">Reference proteome</keyword>
<proteinExistence type="predicted"/>
<dbReference type="AlphaFoldDB" id="A0A6G1GLZ9"/>
<dbReference type="InterPro" id="IPR012349">
    <property type="entry name" value="Split_barrel_FMN-bd"/>
</dbReference>
<reference evidence="2" key="1">
    <citation type="journal article" date="2020" name="Stud. Mycol.">
        <title>101 Dothideomycetes genomes: a test case for predicting lifestyles and emergence of pathogens.</title>
        <authorList>
            <person name="Haridas S."/>
            <person name="Albert R."/>
            <person name="Binder M."/>
            <person name="Bloem J."/>
            <person name="Labutti K."/>
            <person name="Salamov A."/>
            <person name="Andreopoulos B."/>
            <person name="Baker S."/>
            <person name="Barry K."/>
            <person name="Bills G."/>
            <person name="Bluhm B."/>
            <person name="Cannon C."/>
            <person name="Castanera R."/>
            <person name="Culley D."/>
            <person name="Daum C."/>
            <person name="Ezra D."/>
            <person name="Gonzalez J."/>
            <person name="Henrissat B."/>
            <person name="Kuo A."/>
            <person name="Liang C."/>
            <person name="Lipzen A."/>
            <person name="Lutzoni F."/>
            <person name="Magnuson J."/>
            <person name="Mondo S."/>
            <person name="Nolan M."/>
            <person name="Ohm R."/>
            <person name="Pangilinan J."/>
            <person name="Park H.-J."/>
            <person name="Ramirez L."/>
            <person name="Alfaro M."/>
            <person name="Sun H."/>
            <person name="Tritt A."/>
            <person name="Yoshinaga Y."/>
            <person name="Zwiers L.-H."/>
            <person name="Turgeon B."/>
            <person name="Goodwin S."/>
            <person name="Spatafora J."/>
            <person name="Crous P."/>
            <person name="Grigoriev I."/>
        </authorList>
    </citation>
    <scope>NUCLEOTIDE SEQUENCE</scope>
    <source>
        <strain evidence="2">CBS 113979</strain>
    </source>
</reference>
<evidence type="ECO:0000259" key="1">
    <source>
        <dbReference type="PROSITE" id="PS51384"/>
    </source>
</evidence>
<accession>A0A6G1GLZ9</accession>
<dbReference type="InterPro" id="IPR017927">
    <property type="entry name" value="FAD-bd_FR_type"/>
</dbReference>
<dbReference type="Proteomes" id="UP000800041">
    <property type="component" value="Unassembled WGS sequence"/>
</dbReference>
<name>A0A6G1GLZ9_9PEZI</name>